<dbReference type="RefSeq" id="WP_188460829.1">
    <property type="nucleotide sequence ID" value="NZ_BAABHU010000003.1"/>
</dbReference>
<evidence type="ECO:0000256" key="2">
    <source>
        <dbReference type="SAM" id="Coils"/>
    </source>
</evidence>
<dbReference type="Gene3D" id="2.40.50.100">
    <property type="match status" value="1"/>
</dbReference>
<dbReference type="PANTHER" id="PTHR30469:SF15">
    <property type="entry name" value="HLYD FAMILY OF SECRETION PROTEINS"/>
    <property type="match status" value="1"/>
</dbReference>
<evidence type="ECO:0000259" key="5">
    <source>
        <dbReference type="Pfam" id="PF25990"/>
    </source>
</evidence>
<feature type="coiled-coil region" evidence="2">
    <location>
        <begin position="111"/>
        <end position="162"/>
    </location>
</feature>
<dbReference type="Proteomes" id="UP000636010">
    <property type="component" value="Unassembled WGS sequence"/>
</dbReference>
<keyword evidence="2" id="KW-0175">Coiled coil</keyword>
<dbReference type="Gene3D" id="2.40.420.20">
    <property type="match status" value="1"/>
</dbReference>
<feature type="domain" description="YknX-like beta-barrel" evidence="5">
    <location>
        <begin position="204"/>
        <end position="247"/>
    </location>
</feature>
<dbReference type="Pfam" id="PF25990">
    <property type="entry name" value="Beta-barrel_YknX"/>
    <property type="match status" value="1"/>
</dbReference>
<evidence type="ECO:0000313" key="6">
    <source>
        <dbReference type="EMBL" id="GGC26511.1"/>
    </source>
</evidence>
<dbReference type="PANTHER" id="PTHR30469">
    <property type="entry name" value="MULTIDRUG RESISTANCE PROTEIN MDTA"/>
    <property type="match status" value="1"/>
</dbReference>
<dbReference type="SUPFAM" id="SSF111369">
    <property type="entry name" value="HlyD-like secretion proteins"/>
    <property type="match status" value="1"/>
</dbReference>
<dbReference type="InterPro" id="IPR058636">
    <property type="entry name" value="Beta-barrel_YknX"/>
</dbReference>
<sequence length="352" mass="38505">MKFKNIIIIIIIIGAIVAVAFVLKNNKTEMEADTQMAMQQSKYVPVTVEKVKSQTIDVNFESNGVFEAHQEVKVMSETNGAVVAIYKKKGDYVRKGDVLLKTNDQLIQSELTIAQLNLNQAEDNLKRFKNLIETDAITKKQYEDSERAVKISKAQLSALQKRYNDTKVTAPISGYINEDYYEPGVLVSPGMPLAEIINTNPLKLSVNVSENEVATVSKGQKVTVKANALPNQTFEGTVEFISNKADGSFKYEVIIVLEKVDNDAIRPGMFGTAKFSASGKMNTLVVNRKSISGGLKDPAVFMIENGVAKRKPVEIVPVSSSSVQVISGLNEGDEIIASGLINVKEGITVKVQ</sequence>
<dbReference type="InterPro" id="IPR058633">
    <property type="entry name" value="EmrA/FarA_HH"/>
</dbReference>
<gene>
    <name evidence="6" type="ORF">GCM10011506_09920</name>
</gene>
<comment type="similarity">
    <text evidence="1">Belongs to the membrane fusion protein (MFP) (TC 8.A.1) family.</text>
</comment>
<protein>
    <submittedName>
        <fullName evidence="6">MexH family multidrug efflux RND transporter periplasmic adaptor subunit</fullName>
    </submittedName>
</protein>
<accession>A0ABQ1LLW3</accession>
<dbReference type="Pfam" id="PF25885">
    <property type="entry name" value="HH_EMRA"/>
    <property type="match status" value="1"/>
</dbReference>
<dbReference type="Gene3D" id="2.40.30.170">
    <property type="match status" value="1"/>
</dbReference>
<keyword evidence="7" id="KW-1185">Reference proteome</keyword>
<dbReference type="Gene3D" id="1.10.287.470">
    <property type="entry name" value="Helix hairpin bin"/>
    <property type="match status" value="1"/>
</dbReference>
<evidence type="ECO:0000313" key="7">
    <source>
        <dbReference type="Proteomes" id="UP000636010"/>
    </source>
</evidence>
<evidence type="ECO:0000256" key="1">
    <source>
        <dbReference type="ARBA" id="ARBA00009477"/>
    </source>
</evidence>
<comment type="caution">
    <text evidence="6">The sequence shown here is derived from an EMBL/GenBank/DDBJ whole genome shotgun (WGS) entry which is preliminary data.</text>
</comment>
<keyword evidence="3" id="KW-1133">Transmembrane helix</keyword>
<evidence type="ECO:0000256" key="3">
    <source>
        <dbReference type="SAM" id="Phobius"/>
    </source>
</evidence>
<evidence type="ECO:0000259" key="4">
    <source>
        <dbReference type="Pfam" id="PF25885"/>
    </source>
</evidence>
<keyword evidence="3" id="KW-0472">Membrane</keyword>
<dbReference type="InterPro" id="IPR006143">
    <property type="entry name" value="RND_pump_MFP"/>
</dbReference>
<feature type="transmembrane region" description="Helical" evidence="3">
    <location>
        <begin position="6"/>
        <end position="23"/>
    </location>
</feature>
<proteinExistence type="inferred from homology"/>
<feature type="domain" description="Multidrug export protein EmrA/FarA alpha-helical hairpin" evidence="4">
    <location>
        <begin position="93"/>
        <end position="169"/>
    </location>
</feature>
<reference evidence="7" key="1">
    <citation type="journal article" date="2019" name="Int. J. Syst. Evol. Microbiol.">
        <title>The Global Catalogue of Microorganisms (GCM) 10K type strain sequencing project: providing services to taxonomists for standard genome sequencing and annotation.</title>
        <authorList>
            <consortium name="The Broad Institute Genomics Platform"/>
            <consortium name="The Broad Institute Genome Sequencing Center for Infectious Disease"/>
            <person name="Wu L."/>
            <person name="Ma J."/>
        </authorList>
    </citation>
    <scope>NUCLEOTIDE SEQUENCE [LARGE SCALE GENOMIC DNA]</scope>
    <source>
        <strain evidence="7">CGMCC 1.10832</strain>
    </source>
</reference>
<dbReference type="EMBL" id="BMEC01000003">
    <property type="protein sequence ID" value="GGC26511.1"/>
    <property type="molecule type" value="Genomic_DNA"/>
</dbReference>
<keyword evidence="3" id="KW-0812">Transmembrane</keyword>
<name>A0ABQ1LLW3_9BACT</name>
<dbReference type="NCBIfam" id="TIGR01730">
    <property type="entry name" value="RND_mfp"/>
    <property type="match status" value="1"/>
</dbReference>
<organism evidence="6 7">
    <name type="scientific">Marivirga lumbricoides</name>
    <dbReference type="NCBI Taxonomy" id="1046115"/>
    <lineage>
        <taxon>Bacteria</taxon>
        <taxon>Pseudomonadati</taxon>
        <taxon>Bacteroidota</taxon>
        <taxon>Cytophagia</taxon>
        <taxon>Cytophagales</taxon>
        <taxon>Marivirgaceae</taxon>
        <taxon>Marivirga</taxon>
    </lineage>
</organism>